<name>A0A934W8X6_9BURK</name>
<evidence type="ECO:0000259" key="6">
    <source>
        <dbReference type="Pfam" id="PF07317"/>
    </source>
</evidence>
<dbReference type="Pfam" id="PF07317">
    <property type="entry name" value="PilZN"/>
    <property type="match status" value="1"/>
</dbReference>
<dbReference type="InterPro" id="IPR023787">
    <property type="entry name" value="T3SS_YcgR"/>
</dbReference>
<keyword evidence="1 4" id="KW-0973">c-di-GMP</keyword>
<sequence>MSTQFDIGVDDVGPYQIHGRREIIALLRRLIEQRQLVRMIFSEGGEAIATTVLAANEDGVIIDTVRDAAQVDRILKSRSVSFDTTLDRIRIAFFAAKLQTASWEGTPALSMTLPDSMIRLQRRENYRVLTPRCTIQMPAEGNDDARRLAFPVQNLSAGGVALIDDKLKINATRGHQYEECELQLPGTQSFHASLRVMNSQDITLYDGRVARRIGCEFVNLGGATLALVQRYVSKVQRDQNAKMNGMA</sequence>
<reference evidence="7" key="1">
    <citation type="submission" date="2021-01" db="EMBL/GenBank/DDBJ databases">
        <title>Genome sequence of strain Noviherbaspirillum sp. DKR-6.</title>
        <authorList>
            <person name="Chaudhary D.K."/>
        </authorList>
    </citation>
    <scope>NUCLEOTIDE SEQUENCE</scope>
    <source>
        <strain evidence="7">DKR-6</strain>
    </source>
</reference>
<dbReference type="Proteomes" id="UP000622890">
    <property type="component" value="Unassembled WGS sequence"/>
</dbReference>
<dbReference type="InterPro" id="IPR009875">
    <property type="entry name" value="PilZ_domain"/>
</dbReference>
<dbReference type="Gene3D" id="2.30.110.10">
    <property type="entry name" value="Electron Transport, Fmn-binding Protein, Chain A"/>
    <property type="match status" value="1"/>
</dbReference>
<evidence type="ECO:0000313" key="8">
    <source>
        <dbReference type="Proteomes" id="UP000622890"/>
    </source>
</evidence>
<evidence type="ECO:0000259" key="5">
    <source>
        <dbReference type="Pfam" id="PF07238"/>
    </source>
</evidence>
<keyword evidence="7" id="KW-0282">Flagellum</keyword>
<feature type="domain" description="Type III secretion system flagellar brake protein YcgR PilZN" evidence="6">
    <location>
        <begin position="15"/>
        <end position="119"/>
    </location>
</feature>
<keyword evidence="2 4" id="KW-0547">Nucleotide-binding</keyword>
<dbReference type="RefSeq" id="WP_200593739.1">
    <property type="nucleotide sequence ID" value="NZ_JAEPBG010000007.1"/>
</dbReference>
<dbReference type="GO" id="GO:0009425">
    <property type="term" value="C:bacterial-type flagellum basal body"/>
    <property type="evidence" value="ECO:0007669"/>
    <property type="project" value="UniProtKB-SubCell"/>
</dbReference>
<gene>
    <name evidence="4" type="primary">ycgR</name>
    <name evidence="7" type="ORF">JJB74_17190</name>
</gene>
<feature type="domain" description="PilZ" evidence="5">
    <location>
        <begin position="121"/>
        <end position="232"/>
    </location>
</feature>
<dbReference type="EMBL" id="JAEPBG010000007">
    <property type="protein sequence ID" value="MBK4736359.1"/>
    <property type="molecule type" value="Genomic_DNA"/>
</dbReference>
<protein>
    <recommendedName>
        <fullName evidence="4">Flagellar brake protein YcgR</fullName>
    </recommendedName>
    <alternativeName>
        <fullName evidence="4">Cyclic di-GMP binding protein YcgR</fullName>
    </alternativeName>
</protein>
<comment type="similarity">
    <text evidence="4">Belongs to the YcgR family.</text>
</comment>
<dbReference type="InterPro" id="IPR009926">
    <property type="entry name" value="T3SS_YcgR_PilZN"/>
</dbReference>
<accession>A0A934W8X6</accession>
<evidence type="ECO:0000313" key="7">
    <source>
        <dbReference type="EMBL" id="MBK4736359.1"/>
    </source>
</evidence>
<dbReference type="AlphaFoldDB" id="A0A934W8X6"/>
<keyword evidence="3 4" id="KW-0975">Bacterial flagellum</keyword>
<organism evidence="7 8">
    <name type="scientific">Noviherbaspirillum pedocola</name>
    <dbReference type="NCBI Taxonomy" id="2801341"/>
    <lineage>
        <taxon>Bacteria</taxon>
        <taxon>Pseudomonadati</taxon>
        <taxon>Pseudomonadota</taxon>
        <taxon>Betaproteobacteria</taxon>
        <taxon>Burkholderiales</taxon>
        <taxon>Oxalobacteraceae</taxon>
        <taxon>Noviherbaspirillum</taxon>
    </lineage>
</organism>
<dbReference type="GO" id="GO:0071945">
    <property type="term" value="P:regulation of bacterial-type flagellum-dependent cell motility by regulation of motor speed"/>
    <property type="evidence" value="ECO:0007669"/>
    <property type="project" value="UniProtKB-UniRule"/>
</dbReference>
<proteinExistence type="inferred from homology"/>
<evidence type="ECO:0000256" key="3">
    <source>
        <dbReference type="ARBA" id="ARBA00023143"/>
    </source>
</evidence>
<comment type="subcellular location">
    <subcellularLocation>
        <location evidence="4">Bacterial flagellum basal body</location>
    </subcellularLocation>
</comment>
<dbReference type="HAMAP" id="MF_01457">
    <property type="entry name" value="YcgR"/>
    <property type="match status" value="1"/>
</dbReference>
<dbReference type="GO" id="GO:0071973">
    <property type="term" value="P:bacterial-type flagellum-dependent cell motility"/>
    <property type="evidence" value="ECO:0007669"/>
    <property type="project" value="UniProtKB-UniRule"/>
</dbReference>
<comment type="subunit">
    <text evidence="4">Monomer. Interacts with the flagellar basal bodies.</text>
</comment>
<keyword evidence="7" id="KW-0966">Cell projection</keyword>
<dbReference type="Gene3D" id="2.40.10.220">
    <property type="entry name" value="predicted glycosyltransferase like domains"/>
    <property type="match status" value="1"/>
</dbReference>
<keyword evidence="7" id="KW-0969">Cilium</keyword>
<dbReference type="InterPro" id="IPR012349">
    <property type="entry name" value="Split_barrel_FMN-bd"/>
</dbReference>
<comment type="function">
    <text evidence="4">Acts as a flagellar brake, regulating swimming and swarming in a bis-(3'-5') cyclic diguanylic acid (c-di-GMP)-dependent manner. Binds 1 c-di-GMP dimer per subunit. Increasing levels of c-di-GMP lead to decreased motility.</text>
</comment>
<dbReference type="GO" id="GO:0035438">
    <property type="term" value="F:cyclic-di-GMP binding"/>
    <property type="evidence" value="ECO:0007669"/>
    <property type="project" value="UniProtKB-UniRule"/>
</dbReference>
<evidence type="ECO:0000256" key="4">
    <source>
        <dbReference type="HAMAP-Rule" id="MF_01457"/>
    </source>
</evidence>
<comment type="caution">
    <text evidence="7">The sequence shown here is derived from an EMBL/GenBank/DDBJ whole genome shotgun (WGS) entry which is preliminary data.</text>
</comment>
<keyword evidence="8" id="KW-1185">Reference proteome</keyword>
<evidence type="ECO:0000256" key="1">
    <source>
        <dbReference type="ARBA" id="ARBA00022636"/>
    </source>
</evidence>
<dbReference type="Pfam" id="PF07238">
    <property type="entry name" value="PilZ"/>
    <property type="match status" value="1"/>
</dbReference>
<evidence type="ECO:0000256" key="2">
    <source>
        <dbReference type="ARBA" id="ARBA00022741"/>
    </source>
</evidence>